<evidence type="ECO:0000256" key="5">
    <source>
        <dbReference type="ARBA" id="ARBA00022898"/>
    </source>
</evidence>
<dbReference type="GO" id="GO:0030170">
    <property type="term" value="F:pyridoxal phosphate binding"/>
    <property type="evidence" value="ECO:0007669"/>
    <property type="project" value="TreeGrafter"/>
</dbReference>
<evidence type="ECO:0000256" key="11">
    <source>
        <dbReference type="PIRSR" id="PIRSR000390-2"/>
    </source>
</evidence>
<dbReference type="InterPro" id="IPR015422">
    <property type="entry name" value="PyrdxlP-dep_Trfase_small"/>
</dbReference>
<dbReference type="RefSeq" id="WP_095606695.1">
    <property type="nucleotide sequence ID" value="NZ_NSKE01000006.1"/>
</dbReference>
<dbReference type="Gene3D" id="3.40.640.10">
    <property type="entry name" value="Type I PLP-dependent aspartate aminotransferase-like (Major domain)"/>
    <property type="match status" value="1"/>
</dbReference>
<comment type="similarity">
    <text evidence="6 12">Belongs to the DegT/DnrJ/EryC1 family.</text>
</comment>
<dbReference type="EC" id="2.6.1.102" evidence="8"/>
<evidence type="ECO:0000256" key="12">
    <source>
        <dbReference type="RuleBase" id="RU004508"/>
    </source>
</evidence>
<feature type="modified residue" description="N6-(pyridoxal phosphate)lysine" evidence="11">
    <location>
        <position position="193"/>
    </location>
</feature>
<evidence type="ECO:0000256" key="4">
    <source>
        <dbReference type="ARBA" id="ARBA00022679"/>
    </source>
</evidence>
<evidence type="ECO:0000256" key="7">
    <source>
        <dbReference type="ARBA" id="ARBA00051587"/>
    </source>
</evidence>
<dbReference type="OrthoDB" id="9810913at2"/>
<evidence type="ECO:0000313" key="14">
    <source>
        <dbReference type="Proteomes" id="UP000218831"/>
    </source>
</evidence>
<evidence type="ECO:0000256" key="10">
    <source>
        <dbReference type="PIRSR" id="PIRSR000390-1"/>
    </source>
</evidence>
<feature type="active site" description="Proton acceptor" evidence="10">
    <location>
        <position position="193"/>
    </location>
</feature>
<keyword evidence="5 11" id="KW-0663">Pyridoxal phosphate</keyword>
<dbReference type="EMBL" id="NSKE01000006">
    <property type="protein sequence ID" value="PAU94019.1"/>
    <property type="molecule type" value="Genomic_DNA"/>
</dbReference>
<evidence type="ECO:0000256" key="2">
    <source>
        <dbReference type="ARBA" id="ARBA00005125"/>
    </source>
</evidence>
<reference evidence="13 14" key="1">
    <citation type="submission" date="2017-08" db="EMBL/GenBank/DDBJ databases">
        <title>Aliifodinibius alkalisoli sp. nov., isolated from saline alkaline soil.</title>
        <authorList>
            <person name="Liu D."/>
            <person name="Zhang G."/>
        </authorList>
    </citation>
    <scope>NUCLEOTIDE SEQUENCE [LARGE SCALE GENOMIC DNA]</scope>
    <source>
        <strain evidence="13 14">WN023</strain>
    </source>
</reference>
<keyword evidence="4 13" id="KW-0808">Transferase</keyword>
<dbReference type="PANTHER" id="PTHR30244">
    <property type="entry name" value="TRANSAMINASE"/>
    <property type="match status" value="1"/>
</dbReference>
<dbReference type="PANTHER" id="PTHR30244:SF34">
    <property type="entry name" value="DTDP-4-AMINO-4,6-DIDEOXYGALACTOSE TRANSAMINASE"/>
    <property type="match status" value="1"/>
</dbReference>
<evidence type="ECO:0000256" key="8">
    <source>
        <dbReference type="ARBA" id="ARBA00066317"/>
    </source>
</evidence>
<comment type="cofactor">
    <cofactor evidence="1">
        <name>pyridoxal 5'-phosphate</name>
        <dbReference type="ChEBI" id="CHEBI:597326"/>
    </cofactor>
</comment>
<dbReference type="InterPro" id="IPR015421">
    <property type="entry name" value="PyrdxlP-dep_Trfase_major"/>
</dbReference>
<accession>A0A2A2GAZ6</accession>
<protein>
    <recommendedName>
        <fullName evidence="9">GDP-perosamine synthase</fullName>
        <ecNumber evidence="8">2.6.1.102</ecNumber>
    </recommendedName>
</protein>
<keyword evidence="14" id="KW-1185">Reference proteome</keyword>
<dbReference type="PIRSF" id="PIRSF000390">
    <property type="entry name" value="PLP_StrS"/>
    <property type="match status" value="1"/>
</dbReference>
<name>A0A2A2GAZ6_9BACT</name>
<gene>
    <name evidence="13" type="ORF">CK503_10165</name>
</gene>
<dbReference type="GO" id="GO:0102933">
    <property type="term" value="F:GDP-4-dehydro-6-deoxy-D-mannose-4-aminotransferase activity"/>
    <property type="evidence" value="ECO:0007669"/>
    <property type="project" value="UniProtKB-EC"/>
</dbReference>
<dbReference type="Pfam" id="PF01041">
    <property type="entry name" value="DegT_DnrJ_EryC1"/>
    <property type="match status" value="1"/>
</dbReference>
<proteinExistence type="inferred from homology"/>
<evidence type="ECO:0000256" key="9">
    <source>
        <dbReference type="ARBA" id="ARBA00074221"/>
    </source>
</evidence>
<evidence type="ECO:0000256" key="1">
    <source>
        <dbReference type="ARBA" id="ARBA00001933"/>
    </source>
</evidence>
<comment type="catalytic activity">
    <reaction evidence="7">
        <text>GDP-alpha-D-perosamine + 2-oxoglutarate = GDP-4-dehydro-alpha-D-rhamnose + L-glutamate</text>
        <dbReference type="Rhea" id="RHEA:36779"/>
        <dbReference type="ChEBI" id="CHEBI:16810"/>
        <dbReference type="ChEBI" id="CHEBI:29985"/>
        <dbReference type="ChEBI" id="CHEBI:57964"/>
        <dbReference type="ChEBI" id="CHEBI:73996"/>
        <dbReference type="EC" id="2.6.1.102"/>
    </reaction>
</comment>
<dbReference type="SUPFAM" id="SSF53383">
    <property type="entry name" value="PLP-dependent transferases"/>
    <property type="match status" value="1"/>
</dbReference>
<evidence type="ECO:0000313" key="13">
    <source>
        <dbReference type="EMBL" id="PAU94019.1"/>
    </source>
</evidence>
<dbReference type="FunFam" id="3.40.640.10:FF:000090">
    <property type="entry name" value="Pyridoxal phosphate-dependent aminotransferase"/>
    <property type="match status" value="1"/>
</dbReference>
<dbReference type="InterPro" id="IPR000653">
    <property type="entry name" value="DegT/StrS_aminotransferase"/>
</dbReference>
<dbReference type="InterPro" id="IPR015424">
    <property type="entry name" value="PyrdxlP-dep_Trfase"/>
</dbReference>
<comment type="caution">
    <text evidence="13">The sequence shown here is derived from an EMBL/GenBank/DDBJ whole genome shotgun (WGS) entry which is preliminary data.</text>
</comment>
<dbReference type="GO" id="GO:0000271">
    <property type="term" value="P:polysaccharide biosynthetic process"/>
    <property type="evidence" value="ECO:0007669"/>
    <property type="project" value="TreeGrafter"/>
</dbReference>
<organism evidence="13 14">
    <name type="scientific">Fodinibius salipaludis</name>
    <dbReference type="NCBI Taxonomy" id="2032627"/>
    <lineage>
        <taxon>Bacteria</taxon>
        <taxon>Pseudomonadati</taxon>
        <taxon>Balneolota</taxon>
        <taxon>Balneolia</taxon>
        <taxon>Balneolales</taxon>
        <taxon>Balneolaceae</taxon>
        <taxon>Fodinibius</taxon>
    </lineage>
</organism>
<dbReference type="Proteomes" id="UP000218831">
    <property type="component" value="Unassembled WGS sequence"/>
</dbReference>
<dbReference type="CDD" id="cd00616">
    <property type="entry name" value="AHBA_syn"/>
    <property type="match status" value="1"/>
</dbReference>
<evidence type="ECO:0000256" key="6">
    <source>
        <dbReference type="ARBA" id="ARBA00037999"/>
    </source>
</evidence>
<keyword evidence="3 13" id="KW-0032">Aminotransferase</keyword>
<dbReference type="Gene3D" id="3.90.1150.10">
    <property type="entry name" value="Aspartate Aminotransferase, domain 1"/>
    <property type="match status" value="1"/>
</dbReference>
<dbReference type="AlphaFoldDB" id="A0A2A2GAZ6"/>
<sequence length="412" mass="45935">MNNANTRIYLSSPHMGGDELYYVHDAFEKNWIAPLGANVDGFETELQDFTGIEHAAVVTSGTAALHLALMLCGVESGDEVICQSMTFTASANPILYQGATPVFVDSEAETWNMDPELLEKAIWDRIQKKGKPKAIIVVDLYGMPAKMEAIIRISEKYDIPVIEDAAEALGSSIDGQQCGTFGLLSVLSFNGNKIITTSGGGALLSDQQELIEKARFLATQARDDAPHYEHSELGYNYRMSNVLAGIGRGQMKVLDDRIAARRKNFNFYFDALQGSWLEHDSLDSEWQVNDTSNSGIYFLPEPEGYFSNRWLTTVLIKPDETGGVKAEEIRVALEKENIECRPLWKPMHQQPLYKEYPHYGAGVSDWLFEYGLCLPSGSNLTDADRSRVVEAISKVLQPKNLHYLKKDRLSGF</sequence>
<comment type="pathway">
    <text evidence="2">Bacterial outer membrane biogenesis; LPS O-antigen biosynthesis.</text>
</comment>
<evidence type="ECO:0000256" key="3">
    <source>
        <dbReference type="ARBA" id="ARBA00022576"/>
    </source>
</evidence>